<evidence type="ECO:0000313" key="9">
    <source>
        <dbReference type="EMBL" id="WMW06876.1"/>
    </source>
</evidence>
<organism evidence="9 10">
    <name type="scientific">Pseudomonas entomophila</name>
    <dbReference type="NCBI Taxonomy" id="312306"/>
    <lineage>
        <taxon>Bacteria</taxon>
        <taxon>Pseudomonadati</taxon>
        <taxon>Pseudomonadota</taxon>
        <taxon>Gammaproteobacteria</taxon>
        <taxon>Pseudomonadales</taxon>
        <taxon>Pseudomonadaceae</taxon>
        <taxon>Pseudomonas</taxon>
    </lineage>
</organism>
<name>A0ABY9QTA3_9PSED</name>
<dbReference type="SUPFAM" id="SSF111369">
    <property type="entry name" value="HlyD-like secretion proteins"/>
    <property type="match status" value="1"/>
</dbReference>
<comment type="subcellular location">
    <subcellularLocation>
        <location evidence="1">Cell envelope</location>
    </subcellularLocation>
</comment>
<evidence type="ECO:0000313" key="10">
    <source>
        <dbReference type="Proteomes" id="UP001183127"/>
    </source>
</evidence>
<dbReference type="Pfam" id="PF25954">
    <property type="entry name" value="Beta-barrel_RND_2"/>
    <property type="match status" value="1"/>
</dbReference>
<dbReference type="Pfam" id="PF25917">
    <property type="entry name" value="BSH_RND"/>
    <property type="match status" value="1"/>
</dbReference>
<dbReference type="Proteomes" id="UP001183127">
    <property type="component" value="Chromosome"/>
</dbReference>
<comment type="similarity">
    <text evidence="2">Belongs to the membrane fusion protein (MFP) (TC 8.A.1) family.</text>
</comment>
<feature type="domain" description="CusB-like beta-barrel" evidence="7">
    <location>
        <begin position="201"/>
        <end position="272"/>
    </location>
</feature>
<evidence type="ECO:0000259" key="6">
    <source>
        <dbReference type="Pfam" id="PF25917"/>
    </source>
</evidence>
<dbReference type="Gene3D" id="2.40.30.170">
    <property type="match status" value="1"/>
</dbReference>
<evidence type="ECO:0000256" key="1">
    <source>
        <dbReference type="ARBA" id="ARBA00004196"/>
    </source>
</evidence>
<feature type="domain" description="Multidrug resistance protein MdtA-like C-terminal permuted SH3" evidence="8">
    <location>
        <begin position="279"/>
        <end position="338"/>
    </location>
</feature>
<evidence type="ECO:0000256" key="3">
    <source>
        <dbReference type="ARBA" id="ARBA00022448"/>
    </source>
</evidence>
<accession>A0ABY9QTA3</accession>
<gene>
    <name evidence="9" type="ORF">RAH46_05925</name>
</gene>
<feature type="domain" description="Multidrug resistance protein MdtA-like barrel-sandwich hybrid" evidence="6">
    <location>
        <begin position="68"/>
        <end position="194"/>
    </location>
</feature>
<dbReference type="InterPro" id="IPR058625">
    <property type="entry name" value="MdtA-like_BSH"/>
</dbReference>
<dbReference type="PANTHER" id="PTHR30469:SF36">
    <property type="entry name" value="BLL3903 PROTEIN"/>
    <property type="match status" value="1"/>
</dbReference>
<dbReference type="Gene3D" id="2.40.420.20">
    <property type="match status" value="1"/>
</dbReference>
<evidence type="ECO:0000259" key="7">
    <source>
        <dbReference type="Pfam" id="PF25954"/>
    </source>
</evidence>
<dbReference type="InterPro" id="IPR006143">
    <property type="entry name" value="RND_pump_MFP"/>
</dbReference>
<dbReference type="GeneID" id="32807720"/>
<keyword evidence="10" id="KW-1185">Reference proteome</keyword>
<proteinExistence type="inferred from homology"/>
<dbReference type="Gene3D" id="6.10.140.1990">
    <property type="match status" value="1"/>
</dbReference>
<dbReference type="InterPro" id="IPR030190">
    <property type="entry name" value="MacA_alpha-hairpin_sf"/>
</dbReference>
<dbReference type="NCBIfam" id="TIGR01730">
    <property type="entry name" value="RND_mfp"/>
    <property type="match status" value="1"/>
</dbReference>
<dbReference type="Pfam" id="PF25967">
    <property type="entry name" value="RND-MFP_C"/>
    <property type="match status" value="1"/>
</dbReference>
<dbReference type="EMBL" id="CP132921">
    <property type="protein sequence ID" value="WMW06876.1"/>
    <property type="molecule type" value="Genomic_DNA"/>
</dbReference>
<evidence type="ECO:0000259" key="8">
    <source>
        <dbReference type="Pfam" id="PF25967"/>
    </source>
</evidence>
<evidence type="ECO:0000256" key="5">
    <source>
        <dbReference type="SAM" id="Coils"/>
    </source>
</evidence>
<dbReference type="InterPro" id="IPR058627">
    <property type="entry name" value="MdtA-like_C"/>
</dbReference>
<sequence>MRAKHYLGKVTASVVTLAVLGGLSLRYVAHGEEPAPAPVLVPAALAKVKQVPYTYYQVAIGQIEARQQVLLSAEVSGQVVALAFDSGDKVKAGNVVVKLNTSPEEGELTRLRGEFEAAKTHYGRLQALARNGAESQRALDSARAQFDAAKGNLENIQAQIAQKTIRAPFSGELGIRQVHLGDYVQAGRPLATLTDLNGLRVNFTVSERDSANIVKGQAVELAVDAWSGMKFEGTVSAIDPQVNNSHVIKVQALLKEHQGKLRPGMYAKVKVQLPGKDELVVPETAITYNAYGESVFVTYEENGLKKVRRQNISIGERRDGLAVVAKGLQAGDEVVTSGQIKLQDGVAIEPVADTVRLNVQR</sequence>
<feature type="coiled-coil region" evidence="5">
    <location>
        <begin position="125"/>
        <end position="159"/>
    </location>
</feature>
<evidence type="ECO:0000256" key="2">
    <source>
        <dbReference type="ARBA" id="ARBA00009477"/>
    </source>
</evidence>
<dbReference type="RefSeq" id="WP_011535778.1">
    <property type="nucleotide sequence ID" value="NZ_CP132921.1"/>
</dbReference>
<keyword evidence="4 5" id="KW-0175">Coiled coil</keyword>
<dbReference type="PANTHER" id="PTHR30469">
    <property type="entry name" value="MULTIDRUG RESISTANCE PROTEIN MDTA"/>
    <property type="match status" value="1"/>
</dbReference>
<dbReference type="InterPro" id="IPR058792">
    <property type="entry name" value="Beta-barrel_RND_2"/>
</dbReference>
<reference evidence="9 10" key="1">
    <citation type="submission" date="2023-08" db="EMBL/GenBank/DDBJ databases">
        <title>Complete Genome Sequence of Pseudomonas entomophila TVIN A01.</title>
        <authorList>
            <person name="Shelke T."/>
            <person name="Mahar N.S."/>
            <person name="Gupta I."/>
            <person name="Gupta V."/>
        </authorList>
    </citation>
    <scope>NUCLEOTIDE SEQUENCE [LARGE SCALE GENOMIC DNA]</scope>
    <source>
        <strain evidence="9 10">TVIN-A01</strain>
    </source>
</reference>
<keyword evidence="3" id="KW-0813">Transport</keyword>
<protein>
    <submittedName>
        <fullName evidence="9">Efflux RND transporter periplasmic adaptor subunit</fullName>
    </submittedName>
</protein>
<dbReference type="Gene3D" id="2.40.50.100">
    <property type="match status" value="1"/>
</dbReference>
<evidence type="ECO:0000256" key="4">
    <source>
        <dbReference type="ARBA" id="ARBA00023054"/>
    </source>
</evidence>